<dbReference type="PIRSF" id="PIRSF018296">
    <property type="entry name" value="Format_dh_formtn"/>
    <property type="match status" value="1"/>
</dbReference>
<dbReference type="InterPro" id="IPR006452">
    <property type="entry name" value="Formate_DH_accessory"/>
</dbReference>
<name>A0ABT1F2X1_9PROT</name>
<feature type="domain" description="FdhE C-terminal" evidence="4">
    <location>
        <begin position="228"/>
        <end position="301"/>
    </location>
</feature>
<evidence type="ECO:0000313" key="6">
    <source>
        <dbReference type="Proteomes" id="UP001523528"/>
    </source>
</evidence>
<dbReference type="CDD" id="cd16341">
    <property type="entry name" value="FdhE"/>
    <property type="match status" value="1"/>
</dbReference>
<accession>A0ABT1F2X1</accession>
<dbReference type="Gene3D" id="3.90.1670.10">
    <property type="entry name" value="FdhE-like domain"/>
    <property type="match status" value="1"/>
</dbReference>
<keyword evidence="6" id="KW-1185">Reference proteome</keyword>
<reference evidence="5 6" key="1">
    <citation type="submission" date="2022-06" db="EMBL/GenBank/DDBJ databases">
        <title>Acetobacer genomes from food samples.</title>
        <authorList>
            <person name="Sombolestani A."/>
        </authorList>
    </citation>
    <scope>NUCLEOTIDE SEQUENCE [LARGE SCALE GENOMIC DNA]</scope>
    <source>
        <strain evidence="5 6">R-83285</strain>
    </source>
</reference>
<dbReference type="Proteomes" id="UP001523528">
    <property type="component" value="Unassembled WGS sequence"/>
</dbReference>
<dbReference type="InterPro" id="IPR056796">
    <property type="entry name" value="FdhE_C"/>
</dbReference>
<dbReference type="EMBL" id="JAMYZZ010000037">
    <property type="protein sequence ID" value="MCP1259550.1"/>
    <property type="molecule type" value="Genomic_DNA"/>
</dbReference>
<dbReference type="Pfam" id="PF24859">
    <property type="entry name" value="FdhE_central"/>
    <property type="match status" value="1"/>
</dbReference>
<gene>
    <name evidence="5" type="primary">fdhE</name>
    <name evidence="5" type="ORF">NKW50_13210</name>
</gene>
<keyword evidence="1" id="KW-0963">Cytoplasm</keyword>
<dbReference type="Pfam" id="PF04216">
    <property type="entry name" value="FdhE_N"/>
    <property type="match status" value="1"/>
</dbReference>
<dbReference type="Pfam" id="PF24860">
    <property type="entry name" value="FdhE_C"/>
    <property type="match status" value="1"/>
</dbReference>
<dbReference type="InterPro" id="IPR056797">
    <property type="entry name" value="FdhE_central"/>
</dbReference>
<organism evidence="5 6">
    <name type="scientific">Acetobacter lambici</name>
    <dbReference type="NCBI Taxonomy" id="1332824"/>
    <lineage>
        <taxon>Bacteria</taxon>
        <taxon>Pseudomonadati</taxon>
        <taxon>Pseudomonadota</taxon>
        <taxon>Alphaproteobacteria</taxon>
        <taxon>Acetobacterales</taxon>
        <taxon>Acetobacteraceae</taxon>
        <taxon>Acetobacter</taxon>
    </lineage>
</organism>
<dbReference type="InterPro" id="IPR056774">
    <property type="entry name" value="FdhE_N"/>
</dbReference>
<dbReference type="RefSeq" id="WP_165992707.1">
    <property type="nucleotide sequence ID" value="NZ_JAMYZY010000039.1"/>
</dbReference>
<dbReference type="PANTHER" id="PTHR37689:SF1">
    <property type="entry name" value="PROTEIN FDHE"/>
    <property type="match status" value="1"/>
</dbReference>
<evidence type="ECO:0000313" key="5">
    <source>
        <dbReference type="EMBL" id="MCP1259550.1"/>
    </source>
</evidence>
<evidence type="ECO:0000259" key="3">
    <source>
        <dbReference type="Pfam" id="PF24859"/>
    </source>
</evidence>
<feature type="domain" description="FdhE central" evidence="3">
    <location>
        <begin position="189"/>
        <end position="225"/>
    </location>
</feature>
<evidence type="ECO:0000259" key="4">
    <source>
        <dbReference type="Pfam" id="PF24860"/>
    </source>
</evidence>
<comment type="caution">
    <text evidence="5">The sequence shown here is derived from an EMBL/GenBank/DDBJ whole genome shotgun (WGS) entry which is preliminary data.</text>
</comment>
<proteinExistence type="predicted"/>
<evidence type="ECO:0000256" key="1">
    <source>
        <dbReference type="ARBA" id="ARBA00022490"/>
    </source>
</evidence>
<feature type="domain" description="FdhE N-terminal" evidence="2">
    <location>
        <begin position="21"/>
        <end position="172"/>
    </location>
</feature>
<dbReference type="NCBIfam" id="TIGR01562">
    <property type="entry name" value="FdhE"/>
    <property type="match status" value="1"/>
</dbReference>
<protein>
    <submittedName>
        <fullName evidence="5">Formate dehydrogenase accessory protein FdhE</fullName>
    </submittedName>
</protein>
<dbReference type="InterPro" id="IPR024064">
    <property type="entry name" value="FdhE-like_sf"/>
</dbReference>
<dbReference type="PANTHER" id="PTHR37689">
    <property type="entry name" value="PROTEIN FDHE"/>
    <property type="match status" value="1"/>
</dbReference>
<sequence length="305" mass="33233">MLTPSDIVAPDKRTPGVMAIDPTIFPMLDSLYARRIKRLNAQAQLQEENGDYFRFLTKLVQTQQQILAQAPLDQAEATAIHALLKHGPDDAQLQPGLASIQSWQVAYATLAKQLAPMLPHDMGQILSDLSTDKTQLVSTAAHLLRSDYQQVNAGVSVVVWAALSSCWAQAVALRQDAAIAHSAAQAVCCPCCHAPPVASLVLGGAREGIRYLQCSLCEVRWHRVRAVCVDCGASGKIDHWTLDDAKSAIQIETCGDCKSYIKTFRLDYDPELEAVADDLGSLSLDKAMEEEGFMRIGISPFSFPL</sequence>
<dbReference type="SUPFAM" id="SSF144020">
    <property type="entry name" value="FdhE-like"/>
    <property type="match status" value="1"/>
</dbReference>
<evidence type="ECO:0000259" key="2">
    <source>
        <dbReference type="Pfam" id="PF04216"/>
    </source>
</evidence>